<feature type="region of interest" description="Disordered" evidence="1">
    <location>
        <begin position="154"/>
        <end position="191"/>
    </location>
</feature>
<dbReference type="eggNOG" id="ENOG502R57G">
    <property type="taxonomic scope" value="Eukaryota"/>
</dbReference>
<protein>
    <submittedName>
        <fullName evidence="2">Uncharacterized protein</fullName>
    </submittedName>
</protein>
<accession>A0A0E0LER2</accession>
<keyword evidence="3" id="KW-1185">Reference proteome</keyword>
<evidence type="ECO:0000313" key="3">
    <source>
        <dbReference type="Proteomes" id="UP000026962"/>
    </source>
</evidence>
<dbReference type="HOGENOM" id="CLU_1423614_0_0_1"/>
<dbReference type="Proteomes" id="UP000026962">
    <property type="component" value="Chromosome 6"/>
</dbReference>
<dbReference type="AlphaFoldDB" id="A0A0E0LER2"/>
<reference evidence="2" key="1">
    <citation type="submission" date="2015-04" db="UniProtKB">
        <authorList>
            <consortium name="EnsemblPlants"/>
        </authorList>
    </citation>
    <scope>IDENTIFICATION</scope>
</reference>
<dbReference type="EnsemblPlants" id="OPUNC06G22610.1">
    <property type="protein sequence ID" value="OPUNC06G22610.1"/>
    <property type="gene ID" value="OPUNC06G22610"/>
</dbReference>
<feature type="compositionally biased region" description="Polar residues" evidence="1">
    <location>
        <begin position="162"/>
        <end position="171"/>
    </location>
</feature>
<organism evidence="2">
    <name type="scientific">Oryza punctata</name>
    <name type="common">Red rice</name>
    <dbReference type="NCBI Taxonomy" id="4537"/>
    <lineage>
        <taxon>Eukaryota</taxon>
        <taxon>Viridiplantae</taxon>
        <taxon>Streptophyta</taxon>
        <taxon>Embryophyta</taxon>
        <taxon>Tracheophyta</taxon>
        <taxon>Spermatophyta</taxon>
        <taxon>Magnoliopsida</taxon>
        <taxon>Liliopsida</taxon>
        <taxon>Poales</taxon>
        <taxon>Poaceae</taxon>
        <taxon>BOP clade</taxon>
        <taxon>Oryzoideae</taxon>
        <taxon>Oryzeae</taxon>
        <taxon>Oryzinae</taxon>
        <taxon>Oryza</taxon>
    </lineage>
</organism>
<sequence length="191" mass="17660">MYAPSDVATAPATAGAVAPLRSLAAGAAGVVAFAPSVPGGGGWATPPGVVDGDGAMAAGAGGELGVDVVGAGAGAIGETDGDGLGVIATGDGAMLGVAAAGAGDGGDDAGLGIGTGATGGGTAAGGGAWRPLRSAMTTTMSFSPARQLASLPLMKKKGPDLSNVNTVLPSSNLPPPPATDDDDVLHASYAP</sequence>
<dbReference type="Gramene" id="OPUNC06G22610.1">
    <property type="protein sequence ID" value="OPUNC06G22610.1"/>
    <property type="gene ID" value="OPUNC06G22610"/>
</dbReference>
<reference evidence="2" key="2">
    <citation type="submission" date="2018-05" db="EMBL/GenBank/DDBJ databases">
        <title>OpunRS2 (Oryza punctata Reference Sequence Version 2).</title>
        <authorList>
            <person name="Zhang J."/>
            <person name="Kudrna D."/>
            <person name="Lee S."/>
            <person name="Talag J."/>
            <person name="Welchert J."/>
            <person name="Wing R.A."/>
        </authorList>
    </citation>
    <scope>NUCLEOTIDE SEQUENCE [LARGE SCALE GENOMIC DNA]</scope>
</reference>
<evidence type="ECO:0000256" key="1">
    <source>
        <dbReference type="SAM" id="MobiDB-lite"/>
    </source>
</evidence>
<proteinExistence type="predicted"/>
<evidence type="ECO:0000313" key="2">
    <source>
        <dbReference type="EnsemblPlants" id="OPUNC06G22610.1"/>
    </source>
</evidence>
<name>A0A0E0LER2_ORYPU</name>